<name>A0ABR4GG97_9EURO</name>
<protein>
    <recommendedName>
        <fullName evidence="3">Ankyrin repeat protein</fullName>
    </recommendedName>
</protein>
<dbReference type="SUPFAM" id="SSF48403">
    <property type="entry name" value="Ankyrin repeat"/>
    <property type="match status" value="1"/>
</dbReference>
<organism evidence="1 2">
    <name type="scientific">Aspergillus keveii</name>
    <dbReference type="NCBI Taxonomy" id="714993"/>
    <lineage>
        <taxon>Eukaryota</taxon>
        <taxon>Fungi</taxon>
        <taxon>Dikarya</taxon>
        <taxon>Ascomycota</taxon>
        <taxon>Pezizomycotina</taxon>
        <taxon>Eurotiomycetes</taxon>
        <taxon>Eurotiomycetidae</taxon>
        <taxon>Eurotiales</taxon>
        <taxon>Aspergillaceae</taxon>
        <taxon>Aspergillus</taxon>
        <taxon>Aspergillus subgen. Nidulantes</taxon>
    </lineage>
</organism>
<dbReference type="EMBL" id="JBFTWV010000015">
    <property type="protein sequence ID" value="KAL2798070.1"/>
    <property type="molecule type" value="Genomic_DNA"/>
</dbReference>
<comment type="caution">
    <text evidence="1">The sequence shown here is derived from an EMBL/GenBank/DDBJ whole genome shotgun (WGS) entry which is preliminary data.</text>
</comment>
<dbReference type="Gene3D" id="1.25.40.20">
    <property type="entry name" value="Ankyrin repeat-containing domain"/>
    <property type="match status" value="1"/>
</dbReference>
<evidence type="ECO:0000313" key="2">
    <source>
        <dbReference type="Proteomes" id="UP001610563"/>
    </source>
</evidence>
<accession>A0ABR4GG97</accession>
<proteinExistence type="predicted"/>
<sequence length="211" mass="23608">MDFPERLFDGNGMFIDPDGLFSEDGAYDATILDYASSLDLSSLVSLMQRTPYLKSLLAPHIYHPAAGHNWRAGEPLTVTAIKERDMPGLKLLWEHRPITPEADTAAVSALRVAVDIDNKEATEMLLKEGVDPRSAGRLPNEENLSKSELFGFPLFNAAQKGYLEILKLLVDHDADYMRLDHVGKLQARDMRWNAFEKAIAEPHLDVASYLL</sequence>
<evidence type="ECO:0000313" key="1">
    <source>
        <dbReference type="EMBL" id="KAL2798070.1"/>
    </source>
</evidence>
<gene>
    <name evidence="1" type="ORF">BJX66DRAFT_63252</name>
</gene>
<evidence type="ECO:0008006" key="3">
    <source>
        <dbReference type="Google" id="ProtNLM"/>
    </source>
</evidence>
<dbReference type="Proteomes" id="UP001610563">
    <property type="component" value="Unassembled WGS sequence"/>
</dbReference>
<keyword evidence="2" id="KW-1185">Reference proteome</keyword>
<dbReference type="InterPro" id="IPR036770">
    <property type="entry name" value="Ankyrin_rpt-contain_sf"/>
</dbReference>
<reference evidence="1 2" key="1">
    <citation type="submission" date="2024-07" db="EMBL/GenBank/DDBJ databases">
        <title>Section-level genome sequencing and comparative genomics of Aspergillus sections Usti and Cavernicolus.</title>
        <authorList>
            <consortium name="Lawrence Berkeley National Laboratory"/>
            <person name="Nybo J.L."/>
            <person name="Vesth T.C."/>
            <person name="Theobald S."/>
            <person name="Frisvad J.C."/>
            <person name="Larsen T.O."/>
            <person name="Kjaerboelling I."/>
            <person name="Rothschild-Mancinelli K."/>
            <person name="Lyhne E.K."/>
            <person name="Kogle M.E."/>
            <person name="Barry K."/>
            <person name="Clum A."/>
            <person name="Na H."/>
            <person name="Ledsgaard L."/>
            <person name="Lin J."/>
            <person name="Lipzen A."/>
            <person name="Kuo A."/>
            <person name="Riley R."/>
            <person name="Mondo S."/>
            <person name="Labutti K."/>
            <person name="Haridas S."/>
            <person name="Pangalinan J."/>
            <person name="Salamov A.A."/>
            <person name="Simmons B.A."/>
            <person name="Magnuson J.K."/>
            <person name="Chen J."/>
            <person name="Drula E."/>
            <person name="Henrissat B."/>
            <person name="Wiebenga A."/>
            <person name="Lubbers R.J."/>
            <person name="Gomes A.C."/>
            <person name="Makela M.R."/>
            <person name="Stajich J."/>
            <person name="Grigoriev I.V."/>
            <person name="Mortensen U.H."/>
            <person name="De Vries R.P."/>
            <person name="Baker S.E."/>
            <person name="Andersen M.R."/>
        </authorList>
    </citation>
    <scope>NUCLEOTIDE SEQUENCE [LARGE SCALE GENOMIC DNA]</scope>
    <source>
        <strain evidence="1 2">CBS 209.92</strain>
    </source>
</reference>